<proteinExistence type="predicted"/>
<organism evidence="1">
    <name type="scientific">Escherichia coli</name>
    <dbReference type="NCBI Taxonomy" id="562"/>
    <lineage>
        <taxon>Bacteria</taxon>
        <taxon>Pseudomonadati</taxon>
        <taxon>Pseudomonadota</taxon>
        <taxon>Gammaproteobacteria</taxon>
        <taxon>Enterobacterales</taxon>
        <taxon>Enterobacteriaceae</taxon>
        <taxon>Escherichia</taxon>
    </lineage>
</organism>
<reference evidence="1" key="1">
    <citation type="submission" date="2018-06" db="EMBL/GenBank/DDBJ databases">
        <authorList>
            <person name="Ashton P.M."/>
            <person name="Dallman T."/>
            <person name="Nair S."/>
            <person name="De Pinna E."/>
            <person name="Peters T."/>
            <person name="Grant K."/>
        </authorList>
    </citation>
    <scope>NUCLEOTIDE SEQUENCE [LARGE SCALE GENOMIC DNA]</scope>
    <source>
        <strain evidence="1">462023</strain>
    </source>
</reference>
<protein>
    <submittedName>
        <fullName evidence="1">Uncharacterized protein</fullName>
    </submittedName>
</protein>
<name>A0A2A7M8R6_ECOLX</name>
<sequence length="64" mass="7261">MLFLKPSRKLATKIGYVHAQDVVNIQHFFVHTKNCRTILQGQSLRTGLLNDGTFQVINTYGSQL</sequence>
<dbReference type="Proteomes" id="UP000885382">
    <property type="component" value="Unassembled WGS sequence"/>
</dbReference>
<gene>
    <name evidence="1" type="ORF">DNX30_07865</name>
</gene>
<comment type="caution">
    <text evidence="1">The sequence shown here is derived from an EMBL/GenBank/DDBJ whole genome shotgun (WGS) entry which is preliminary data.</text>
</comment>
<dbReference type="AlphaFoldDB" id="A0A2A7M8R6"/>
<dbReference type="EMBL" id="RTJF01000006">
    <property type="protein sequence ID" value="MJL92678.1"/>
    <property type="molecule type" value="Genomic_DNA"/>
</dbReference>
<evidence type="ECO:0000313" key="1">
    <source>
        <dbReference type="EMBL" id="MJL92678.1"/>
    </source>
</evidence>
<accession>A0A2A7M8R6</accession>